<keyword evidence="1" id="KW-0732">Signal</keyword>
<sequence length="302" mass="32709">MKNTFTLIFSLLFITTIFAQSPEGFNYQAVIRDSGGNIIASKNIGVQFTIHQSSATGTTVYSEIHAPTTNEFGLINLQIGSGTVVSGQIESINWGVGPFFLETSVDVSGGTNYTSMGSNQLMSVPYALFAKNSSGNFWESSLADNGISYSDNVVIGQKSVNDYDRLFVVSNENDPNASSLVLTNRSKTTQTRSVYFNDENKTLVMGLNSSNSPFGSNEGFLFYFDNYDFKIGVGGVERMRFKADGKIGIGTIDPKSQLQVTGGDVYIENVNSGVIMKSPDGNCWRMTVDNSGNPVFTSITCP</sequence>
<dbReference type="EMBL" id="JBHTMY010000003">
    <property type="protein sequence ID" value="MFD1315890.1"/>
    <property type="molecule type" value="Genomic_DNA"/>
</dbReference>
<proteinExistence type="predicted"/>
<feature type="chain" id="PRO_5046558324" evidence="1">
    <location>
        <begin position="20"/>
        <end position="302"/>
    </location>
</feature>
<comment type="caution">
    <text evidence="2">The sequence shown here is derived from an EMBL/GenBank/DDBJ whole genome shotgun (WGS) entry which is preliminary data.</text>
</comment>
<evidence type="ECO:0000256" key="1">
    <source>
        <dbReference type="SAM" id="SignalP"/>
    </source>
</evidence>
<organism evidence="2 3">
    <name type="scientific">Namhaeicola litoreus</name>
    <dbReference type="NCBI Taxonomy" id="1052145"/>
    <lineage>
        <taxon>Bacteria</taxon>
        <taxon>Pseudomonadati</taxon>
        <taxon>Bacteroidota</taxon>
        <taxon>Flavobacteriia</taxon>
        <taxon>Flavobacteriales</taxon>
        <taxon>Flavobacteriaceae</taxon>
        <taxon>Namhaeicola</taxon>
    </lineage>
</organism>
<keyword evidence="3" id="KW-1185">Reference proteome</keyword>
<accession>A0ABW3Y367</accession>
<dbReference type="Proteomes" id="UP001597201">
    <property type="component" value="Unassembled WGS sequence"/>
</dbReference>
<gene>
    <name evidence="2" type="ORF">ACFQ39_09695</name>
</gene>
<name>A0ABW3Y367_9FLAO</name>
<protein>
    <submittedName>
        <fullName evidence="2">Uncharacterized protein</fullName>
    </submittedName>
</protein>
<evidence type="ECO:0000313" key="3">
    <source>
        <dbReference type="Proteomes" id="UP001597201"/>
    </source>
</evidence>
<feature type="signal peptide" evidence="1">
    <location>
        <begin position="1"/>
        <end position="19"/>
    </location>
</feature>
<evidence type="ECO:0000313" key="2">
    <source>
        <dbReference type="EMBL" id="MFD1315890.1"/>
    </source>
</evidence>
<reference evidence="3" key="1">
    <citation type="journal article" date="2019" name="Int. J. Syst. Evol. Microbiol.">
        <title>The Global Catalogue of Microorganisms (GCM) 10K type strain sequencing project: providing services to taxonomists for standard genome sequencing and annotation.</title>
        <authorList>
            <consortium name="The Broad Institute Genomics Platform"/>
            <consortium name="The Broad Institute Genome Sequencing Center for Infectious Disease"/>
            <person name="Wu L."/>
            <person name="Ma J."/>
        </authorList>
    </citation>
    <scope>NUCLEOTIDE SEQUENCE [LARGE SCALE GENOMIC DNA]</scope>
    <source>
        <strain evidence="3">CCUG 61485</strain>
    </source>
</reference>
<dbReference type="RefSeq" id="WP_377178494.1">
    <property type="nucleotide sequence ID" value="NZ_JBHTMY010000003.1"/>
</dbReference>